<name>A0A1C3ELW2_9PLAN</name>
<dbReference type="SUPFAM" id="SSF50952">
    <property type="entry name" value="Soluble quinoprotein glucose dehydrogenase"/>
    <property type="match status" value="1"/>
</dbReference>
<dbReference type="InterPro" id="IPR009056">
    <property type="entry name" value="Cyt_c-like_dom"/>
</dbReference>
<dbReference type="NCBIfam" id="TIGR02603">
    <property type="entry name" value="CxxCH_TIGR02603"/>
    <property type="match status" value="1"/>
</dbReference>
<dbReference type="EMBL" id="LYDR01000043">
    <property type="protein sequence ID" value="ODA34211.1"/>
    <property type="molecule type" value="Genomic_DNA"/>
</dbReference>
<dbReference type="Gene3D" id="1.10.760.10">
    <property type="entry name" value="Cytochrome c-like domain"/>
    <property type="match status" value="1"/>
</dbReference>
<dbReference type="PANTHER" id="PTHR33546">
    <property type="entry name" value="LARGE, MULTIFUNCTIONAL SECRETED PROTEIN-RELATED"/>
    <property type="match status" value="1"/>
</dbReference>
<dbReference type="PANTHER" id="PTHR33546:SF1">
    <property type="entry name" value="LARGE, MULTIFUNCTIONAL SECRETED PROTEIN"/>
    <property type="match status" value="1"/>
</dbReference>
<dbReference type="InterPro" id="IPR013427">
    <property type="entry name" value="Haem-bd_dom_put"/>
</dbReference>
<dbReference type="Pfam" id="PF23500">
    <property type="entry name" value="DUF7133"/>
    <property type="match status" value="1"/>
</dbReference>
<organism evidence="7 8">
    <name type="scientific">Planctopirus hydrillae</name>
    <dbReference type="NCBI Taxonomy" id="1841610"/>
    <lineage>
        <taxon>Bacteria</taxon>
        <taxon>Pseudomonadati</taxon>
        <taxon>Planctomycetota</taxon>
        <taxon>Planctomycetia</taxon>
        <taxon>Planctomycetales</taxon>
        <taxon>Planctomycetaceae</taxon>
        <taxon>Planctopirus</taxon>
    </lineage>
</organism>
<feature type="region of interest" description="Disordered" evidence="5">
    <location>
        <begin position="32"/>
        <end position="73"/>
    </location>
</feature>
<gene>
    <name evidence="7" type="ORF">A6X21_17750</name>
</gene>
<evidence type="ECO:0000313" key="8">
    <source>
        <dbReference type="Proteomes" id="UP000094828"/>
    </source>
</evidence>
<reference evidence="7 8" key="1">
    <citation type="submission" date="2016-05" db="EMBL/GenBank/DDBJ databases">
        <title>Genomic and physiological characterization of Planctopirus sp. isolated from fresh water lake.</title>
        <authorList>
            <person name="Subhash Y."/>
            <person name="Ramana C."/>
        </authorList>
    </citation>
    <scope>NUCLEOTIDE SEQUENCE [LARGE SCALE GENOMIC DNA]</scope>
    <source>
        <strain evidence="7 8">JC280</strain>
    </source>
</reference>
<evidence type="ECO:0000313" key="7">
    <source>
        <dbReference type="EMBL" id="ODA34211.1"/>
    </source>
</evidence>
<dbReference type="GO" id="GO:0020037">
    <property type="term" value="F:heme binding"/>
    <property type="evidence" value="ECO:0007669"/>
    <property type="project" value="InterPro"/>
</dbReference>
<dbReference type="SUPFAM" id="SSF46626">
    <property type="entry name" value="Cytochrome c"/>
    <property type="match status" value="1"/>
</dbReference>
<keyword evidence="1 4" id="KW-0349">Heme</keyword>
<dbReference type="GO" id="GO:0046872">
    <property type="term" value="F:metal ion binding"/>
    <property type="evidence" value="ECO:0007669"/>
    <property type="project" value="UniProtKB-KW"/>
</dbReference>
<dbReference type="GO" id="GO:0009055">
    <property type="term" value="F:electron transfer activity"/>
    <property type="evidence" value="ECO:0007669"/>
    <property type="project" value="InterPro"/>
</dbReference>
<evidence type="ECO:0000256" key="4">
    <source>
        <dbReference type="PROSITE-ProRule" id="PRU00433"/>
    </source>
</evidence>
<dbReference type="Pfam" id="PF00034">
    <property type="entry name" value="Cytochrom_C"/>
    <property type="match status" value="1"/>
</dbReference>
<protein>
    <recommendedName>
        <fullName evidence="6">Cytochrome c domain-containing protein</fullName>
    </recommendedName>
</protein>
<dbReference type="AlphaFoldDB" id="A0A1C3ELW2"/>
<keyword evidence="2 4" id="KW-0479">Metal-binding</keyword>
<dbReference type="InterPro" id="IPR055557">
    <property type="entry name" value="DUF7133"/>
</dbReference>
<dbReference type="SUPFAM" id="SSF48371">
    <property type="entry name" value="ARM repeat"/>
    <property type="match status" value="1"/>
</dbReference>
<dbReference type="Proteomes" id="UP000094828">
    <property type="component" value="Unassembled WGS sequence"/>
</dbReference>
<evidence type="ECO:0000256" key="2">
    <source>
        <dbReference type="ARBA" id="ARBA00022723"/>
    </source>
</evidence>
<dbReference type="InterPro" id="IPR016024">
    <property type="entry name" value="ARM-type_fold"/>
</dbReference>
<feature type="compositionally biased region" description="Low complexity" evidence="5">
    <location>
        <begin position="39"/>
        <end position="58"/>
    </location>
</feature>
<dbReference type="NCBIfam" id="TIGR02604">
    <property type="entry name" value="Piru_Ver_Nterm"/>
    <property type="match status" value="1"/>
</dbReference>
<dbReference type="InterPro" id="IPR011042">
    <property type="entry name" value="6-blade_b-propeller_TolB-like"/>
</dbReference>
<evidence type="ECO:0000259" key="6">
    <source>
        <dbReference type="PROSITE" id="PS51007"/>
    </source>
</evidence>
<dbReference type="STRING" id="1841610.A6X21_17750"/>
<evidence type="ECO:0000256" key="3">
    <source>
        <dbReference type="ARBA" id="ARBA00023004"/>
    </source>
</evidence>
<dbReference type="PROSITE" id="PS51007">
    <property type="entry name" value="CYTC"/>
    <property type="match status" value="1"/>
</dbReference>
<comment type="caution">
    <text evidence="7">The sequence shown here is derived from an EMBL/GenBank/DDBJ whole genome shotgun (WGS) entry which is preliminary data.</text>
</comment>
<dbReference type="InterPro" id="IPR011041">
    <property type="entry name" value="Quinoprot_gluc/sorb_DH_b-prop"/>
</dbReference>
<proteinExistence type="predicted"/>
<keyword evidence="8" id="KW-1185">Reference proteome</keyword>
<accession>A0A1C3ELW2</accession>
<keyword evidence="3 4" id="KW-0408">Iron</keyword>
<dbReference type="InterPro" id="IPR013428">
    <property type="entry name" value="Membrane-bound_put_N"/>
</dbReference>
<dbReference type="Gene3D" id="2.120.10.30">
    <property type="entry name" value="TolB, C-terminal domain"/>
    <property type="match status" value="1"/>
</dbReference>
<dbReference type="RefSeq" id="WP_068846705.1">
    <property type="nucleotide sequence ID" value="NZ_LYDR01000043.1"/>
</dbReference>
<evidence type="ECO:0000256" key="5">
    <source>
        <dbReference type="SAM" id="MobiDB-lite"/>
    </source>
</evidence>
<sequence length="1084" mass="120589">MRSFNQLALSLVAFLLTSATFVGLPLIAQTNSSREESPAARSTASTPADASSAFPAPFNTEKSSTDSLMPAGEAVAKTEVPSGLKVNVFATEPDVQNPIAMCWDAAGRLWILENYTYAERTQRFEPTLRDRVLILEDKDRDGVMDQRKVFTDDIRQSTSIAIGHGGLWLLALPQLIFIPDANHDDIPDGPAQVMLDGFEVARENHHNFANGLKWGPDGWLYGRCGGSCPARIGLPEARPEERVALEGGLWRYHPVSREVEVLTTGTTNPWGHDWNEFYEIFFVNTVNGHLWHAIPGAHYTRPFTLDPNTRTYGLIDQHADHYHFDTGKSWRDSRHGAASSLGGGHAHSGTMIYLGGQWPEEYRGQLFTLNFHGRRINVEQLDREGSGYVARHRPDMFLSPDPWFRGIDLDYGPDGSVIVLDWSDTGECHEHTGVHRTSGRIYRISSTSNPAPPAKPPTNTIPFHRVDDSLLVRLLQSTNEWDVRQARLELAHRARTRTLDSQTFATLQQLFAEMDRSSADKATPGFAQAQLRLLVTIGTIAGMQQQSLPPQTLAVALQSPHESVRAWAIRLATDRLPIDDAMSRQRSRTTAAKEAIFIDARQQLPMLLERAQHDPSPFVRLVLASTLQRLPVELRPQLAALLMKDARDDGDHNLPLMVWYGLIPVAETAPQELEKVFPESQWHSVRQKIVRRLAEDLESHPEHIDALVAKVVQQKDPTQLFDLAVGLTNGLKGWRKAKAPNTWPQVMALAESTPSLRDDAKLQALITDLNLLFGDGRAMADVRRVATDSQADPENRLSALATLSENHPDDLDQILVPLLKEARFNVASAKGLANWNHPRANRPQIGQQIVASYRSFRAPVRPEIISLLTTRREYAQALIKGLEEGKIPTADITAFDVRQMRALKDPALDEALTKLWGEARETSAEKRLAIEQLKEKLTGDTLAKASLGDGRVLFTTHCAKCHKLYGEGGAIGPDLTGAQRSNLDYLLENILDPSSVVSKDYRMSVAELEDGRVISGIIVEQTPRTLTLQTQTEKVTIERSEIVELTPTNLSPMPDGILQPLSESQIRNLIAYLKHPQQVPLPAQ</sequence>
<dbReference type="OrthoDB" id="225269at2"/>
<dbReference type="InterPro" id="IPR036909">
    <property type="entry name" value="Cyt_c-like_dom_sf"/>
</dbReference>
<feature type="domain" description="Cytochrome c" evidence="6">
    <location>
        <begin position="945"/>
        <end position="1077"/>
    </location>
</feature>
<evidence type="ECO:0000256" key="1">
    <source>
        <dbReference type="ARBA" id="ARBA00022617"/>
    </source>
</evidence>